<evidence type="ECO:0000256" key="2">
    <source>
        <dbReference type="ARBA" id="ARBA00022679"/>
    </source>
</evidence>
<keyword evidence="2 3" id="KW-0808">Transferase</keyword>
<organism evidence="5 6">
    <name type="scientific">Ziziphus jujuba var. spinosa</name>
    <dbReference type="NCBI Taxonomy" id="714518"/>
    <lineage>
        <taxon>Eukaryota</taxon>
        <taxon>Viridiplantae</taxon>
        <taxon>Streptophyta</taxon>
        <taxon>Embryophyta</taxon>
        <taxon>Tracheophyta</taxon>
        <taxon>Spermatophyta</taxon>
        <taxon>Magnoliopsida</taxon>
        <taxon>eudicotyledons</taxon>
        <taxon>Gunneridae</taxon>
        <taxon>Pentapetalae</taxon>
        <taxon>rosids</taxon>
        <taxon>fabids</taxon>
        <taxon>Rosales</taxon>
        <taxon>Rhamnaceae</taxon>
        <taxon>Paliureae</taxon>
        <taxon>Ziziphus</taxon>
    </lineage>
</organism>
<evidence type="ECO:0000313" key="5">
    <source>
        <dbReference type="EMBL" id="KAH7521554.1"/>
    </source>
</evidence>
<evidence type="ECO:0000256" key="3">
    <source>
        <dbReference type="RuleBase" id="RU003718"/>
    </source>
</evidence>
<gene>
    <name evidence="5" type="ORF">FEM48_Zijuj07G0045800</name>
</gene>
<dbReference type="EMBL" id="JAEACU010000007">
    <property type="protein sequence ID" value="KAH7521554.1"/>
    <property type="molecule type" value="Genomic_DNA"/>
</dbReference>
<evidence type="ECO:0000313" key="6">
    <source>
        <dbReference type="Proteomes" id="UP000813462"/>
    </source>
</evidence>
<dbReference type="EC" id="2.4.1.-" evidence="4"/>
<reference evidence="5" key="1">
    <citation type="journal article" date="2021" name="Front. Plant Sci.">
        <title>Chromosome-Scale Genome Assembly for Chinese Sour Jujube and Insights Into Its Genome Evolution and Domestication Signature.</title>
        <authorList>
            <person name="Shen L.-Y."/>
            <person name="Luo H."/>
            <person name="Wang X.-L."/>
            <person name="Wang X.-M."/>
            <person name="Qiu X.-J."/>
            <person name="Liu H."/>
            <person name="Zhou S.-S."/>
            <person name="Jia K.-H."/>
            <person name="Nie S."/>
            <person name="Bao Y.-T."/>
            <person name="Zhang R.-G."/>
            <person name="Yun Q.-Z."/>
            <person name="Chai Y.-H."/>
            <person name="Lu J.-Y."/>
            <person name="Li Y."/>
            <person name="Zhao S.-W."/>
            <person name="Mao J.-F."/>
            <person name="Jia S.-G."/>
            <person name="Mao Y.-M."/>
        </authorList>
    </citation>
    <scope>NUCLEOTIDE SEQUENCE</scope>
    <source>
        <strain evidence="5">AT0</strain>
        <tissue evidence="5">Leaf</tissue>
    </source>
</reference>
<protein>
    <recommendedName>
        <fullName evidence="4">Glycosyltransferase</fullName>
        <ecNumber evidence="4">2.4.1.-</ecNumber>
    </recommendedName>
</protein>
<dbReference type="PANTHER" id="PTHR11926:SF1546">
    <property type="entry name" value="GLYCOSYLTRANSFERASE"/>
    <property type="match status" value="1"/>
</dbReference>
<name>A0A978V2H1_ZIZJJ</name>
<comment type="similarity">
    <text evidence="1 3">Belongs to the UDP-glycosyltransferase family.</text>
</comment>
<keyword evidence="3" id="KW-0328">Glycosyltransferase</keyword>
<dbReference type="InterPro" id="IPR035595">
    <property type="entry name" value="UDP_glycos_trans_CS"/>
</dbReference>
<evidence type="ECO:0000256" key="1">
    <source>
        <dbReference type="ARBA" id="ARBA00009995"/>
    </source>
</evidence>
<dbReference type="FunFam" id="3.40.50.2000:FF:000019">
    <property type="entry name" value="Glycosyltransferase"/>
    <property type="match status" value="1"/>
</dbReference>
<dbReference type="GO" id="GO:0080044">
    <property type="term" value="F:quercetin 7-O-glucosyltransferase activity"/>
    <property type="evidence" value="ECO:0007669"/>
    <property type="project" value="TreeGrafter"/>
</dbReference>
<dbReference type="GO" id="GO:0080043">
    <property type="term" value="F:quercetin 3-O-glucosyltransferase activity"/>
    <property type="evidence" value="ECO:0007669"/>
    <property type="project" value="TreeGrafter"/>
</dbReference>
<dbReference type="AlphaFoldDB" id="A0A978V2H1"/>
<dbReference type="InterPro" id="IPR002213">
    <property type="entry name" value="UDP_glucos_trans"/>
</dbReference>
<dbReference type="Gene3D" id="3.40.50.2000">
    <property type="entry name" value="Glycogen Phosphorylase B"/>
    <property type="match status" value="2"/>
</dbReference>
<dbReference type="Pfam" id="PF00201">
    <property type="entry name" value="UDPGT"/>
    <property type="match status" value="1"/>
</dbReference>
<sequence length="586" mass="65409">MAKPRLILVLYAAQGHINPGLQLAERVIAAGAEITLVTTIFAHRRIIKAKTSPPAGLSFAPFSDGYDEGLKPGDDVKTFVSENRRHGKQALSKLIDSGAKEGRPFTGIVYSLCQYWVAELAHELQIPTSLLWVEPATVFDMYYYYFHGYEDIIKDSINNPSCSVELPGLPLQLTGADIPSFMDASKPSNDIAMQVLKEQFEVLEKERNPKVLVNTFDDLEPEALKAITEINLIGIGPLIPITFYDGKEYHEYPSETSSFRGDLEGSRDWNCMEWMNSKPKASIVYVSFGTVCVLPKQQMEEIGGGLLDFGQPFLWVITEKQYEEGKKEEDELSCIEELEKLGKIVPWCSQMEVLSNPSLGCFVTHCGWNSTLESLVCGVPMVAFPRWIDQGSNAKLIEDSWKTGLRVKASKEGIVERDEIKRCLELVMGDGEIGEEIRRNAKKWKDLGREAVKVGGSSNKNFKAFVNEIISDSYIHEFVGGERSEQVDLDIDIDESLLQMSGPGLCNLVSEDECNEDDPGGERGKKWSCELLAAVQADVSLDNAKRLINDIPSVVPANPGDSWKFRRELVRDEMSPKKQCCLVKTE</sequence>
<dbReference type="PROSITE" id="PS00375">
    <property type="entry name" value="UDPGT"/>
    <property type="match status" value="1"/>
</dbReference>
<dbReference type="Proteomes" id="UP000813462">
    <property type="component" value="Unassembled WGS sequence"/>
</dbReference>
<dbReference type="PANTHER" id="PTHR11926">
    <property type="entry name" value="GLUCOSYL/GLUCURONOSYL TRANSFERASES"/>
    <property type="match status" value="1"/>
</dbReference>
<comment type="caution">
    <text evidence="5">The sequence shown here is derived from an EMBL/GenBank/DDBJ whole genome shotgun (WGS) entry which is preliminary data.</text>
</comment>
<evidence type="ECO:0000256" key="4">
    <source>
        <dbReference type="RuleBase" id="RU362057"/>
    </source>
</evidence>
<dbReference type="CDD" id="cd03784">
    <property type="entry name" value="GT1_Gtf-like"/>
    <property type="match status" value="1"/>
</dbReference>
<proteinExistence type="inferred from homology"/>
<dbReference type="SUPFAM" id="SSF53756">
    <property type="entry name" value="UDP-Glycosyltransferase/glycogen phosphorylase"/>
    <property type="match status" value="1"/>
</dbReference>
<accession>A0A978V2H1</accession>